<feature type="compositionally biased region" description="Low complexity" evidence="1">
    <location>
        <begin position="83"/>
        <end position="102"/>
    </location>
</feature>
<dbReference type="Proteomes" id="UP000297597">
    <property type="component" value="Unassembled WGS sequence"/>
</dbReference>
<reference evidence="3 4" key="1">
    <citation type="journal article" date="2018" name="Environ. Microbiol.">
        <title>Novel energy conservation strategies and behaviour of Pelotomaculum schinkii driving syntrophic propionate catabolism.</title>
        <authorList>
            <person name="Hidalgo-Ahumada C.A.P."/>
            <person name="Nobu M.K."/>
            <person name="Narihiro T."/>
            <person name="Tamaki H."/>
            <person name="Liu W.T."/>
            <person name="Kamagata Y."/>
            <person name="Stams A.J.M."/>
            <person name="Imachi H."/>
            <person name="Sousa D.Z."/>
        </authorList>
    </citation>
    <scope>NUCLEOTIDE SEQUENCE [LARGE SCALE GENOMIC DNA]</scope>
    <source>
        <strain evidence="3 4">MGP</strain>
    </source>
</reference>
<dbReference type="EMBL" id="QFFZ01000027">
    <property type="protein sequence ID" value="TEB10392.1"/>
    <property type="molecule type" value="Genomic_DNA"/>
</dbReference>
<name>A0A4Y7RNZ1_9FIRM</name>
<proteinExistence type="predicted"/>
<evidence type="ECO:0000259" key="2">
    <source>
        <dbReference type="Pfam" id="PF14478"/>
    </source>
</evidence>
<dbReference type="RefSeq" id="WP_134214226.1">
    <property type="nucleotide sequence ID" value="NZ_QFFZ01000027.1"/>
</dbReference>
<dbReference type="InterPro" id="IPR027954">
    <property type="entry name" value="Transcobalamin-like_C"/>
</dbReference>
<sequence length="243" mass="25367">MKRKLIYFIALLIILAVSVGPALYMHKVFSSNQQYKQAENTGINAKEQGGAANQNQPAAGAGQISPESDKGLPDTEAKQGDPAPQQQAAASSVASRESTASAPSGDTVAVTASAPSGDAATVTSPAVSPESGCTVWIAVVGKNGGQLFQAGQVVVKKDNKWGITALGALDATGLSYTTMPTWPDFVSSVSGQANSGVSGWMYSVNGDVPMHMADKHPVKAGDKVIWWYSDSMEQPQPQWDDLI</sequence>
<keyword evidence="4" id="KW-1185">Reference proteome</keyword>
<organism evidence="3 4">
    <name type="scientific">Pelotomaculum propionicicum</name>
    <dbReference type="NCBI Taxonomy" id="258475"/>
    <lineage>
        <taxon>Bacteria</taxon>
        <taxon>Bacillati</taxon>
        <taxon>Bacillota</taxon>
        <taxon>Clostridia</taxon>
        <taxon>Eubacteriales</taxon>
        <taxon>Desulfotomaculaceae</taxon>
        <taxon>Pelotomaculum</taxon>
    </lineage>
</organism>
<feature type="compositionally biased region" description="Basic and acidic residues" evidence="1">
    <location>
        <begin position="67"/>
        <end position="79"/>
    </location>
</feature>
<feature type="domain" description="Transcobalamin-like C-terminal" evidence="2">
    <location>
        <begin position="164"/>
        <end position="229"/>
    </location>
</feature>
<evidence type="ECO:0000313" key="3">
    <source>
        <dbReference type="EMBL" id="TEB10392.1"/>
    </source>
</evidence>
<dbReference type="Pfam" id="PF14478">
    <property type="entry name" value="DUF4430"/>
    <property type="match status" value="1"/>
</dbReference>
<feature type="region of interest" description="Disordered" evidence="1">
    <location>
        <begin position="47"/>
        <end position="128"/>
    </location>
</feature>
<comment type="caution">
    <text evidence="3">The sequence shown here is derived from an EMBL/GenBank/DDBJ whole genome shotgun (WGS) entry which is preliminary data.</text>
</comment>
<evidence type="ECO:0000256" key="1">
    <source>
        <dbReference type="SAM" id="MobiDB-lite"/>
    </source>
</evidence>
<dbReference type="AlphaFoldDB" id="A0A4Y7RNZ1"/>
<accession>A0A4Y7RNZ1</accession>
<dbReference type="OrthoDB" id="1947068at2"/>
<protein>
    <recommendedName>
        <fullName evidence="2">Transcobalamin-like C-terminal domain-containing protein</fullName>
    </recommendedName>
</protein>
<dbReference type="Gene3D" id="2.170.130.30">
    <property type="match status" value="1"/>
</dbReference>
<evidence type="ECO:0000313" key="4">
    <source>
        <dbReference type="Proteomes" id="UP000297597"/>
    </source>
</evidence>
<gene>
    <name evidence="3" type="ORF">Pmgp_02404</name>
</gene>
<feature type="compositionally biased region" description="Low complexity" evidence="1">
    <location>
        <begin position="48"/>
        <end position="63"/>
    </location>
</feature>